<reference evidence="3 4" key="1">
    <citation type="submission" date="2014-02" db="EMBL/GenBank/DDBJ databases">
        <title>The small core and large imbalanced accessory genome model reveals a collaborative survival strategy of Sorangium cellulosum strains in nature.</title>
        <authorList>
            <person name="Han K."/>
            <person name="Peng R."/>
            <person name="Blom J."/>
            <person name="Li Y.-Z."/>
        </authorList>
    </citation>
    <scope>NUCLEOTIDE SEQUENCE [LARGE SCALE GENOMIC DNA]</scope>
    <source>
        <strain evidence="3 4">So0149</strain>
    </source>
</reference>
<organism evidence="3 4">
    <name type="scientific">Sorangium cellulosum</name>
    <name type="common">Polyangium cellulosum</name>
    <dbReference type="NCBI Taxonomy" id="56"/>
    <lineage>
        <taxon>Bacteria</taxon>
        <taxon>Pseudomonadati</taxon>
        <taxon>Myxococcota</taxon>
        <taxon>Polyangia</taxon>
        <taxon>Polyangiales</taxon>
        <taxon>Polyangiaceae</taxon>
        <taxon>Sorangium</taxon>
    </lineage>
</organism>
<feature type="domain" description="DUF2169" evidence="2">
    <location>
        <begin position="25"/>
        <end position="319"/>
    </location>
</feature>
<proteinExistence type="predicted"/>
<evidence type="ECO:0000256" key="1">
    <source>
        <dbReference type="SAM" id="MobiDB-lite"/>
    </source>
</evidence>
<evidence type="ECO:0000313" key="3">
    <source>
        <dbReference type="EMBL" id="KYF90967.1"/>
    </source>
</evidence>
<name>A0A150SF19_SORCE</name>
<dbReference type="AlphaFoldDB" id="A0A150SF19"/>
<accession>A0A150SF19</accession>
<sequence length="353" mass="39093">MGHPSIDNRTPFAFEPVYLTNEEARPLLVTVVRATYDIVGRRLEIAEKQAPVCVAGELWGDDAATSSWKLEPEMAFVKLATDVVLIGHAYAPRAGITEMDVRFQVGPVSRSARVVGDRVWVSRGGEVVMSRPKPFERMPLTWECAFGGWDPTAGTPERPEYEPRNPVGTGFRSRSGSFQEGVHLPNIEDPANPIRSWGQVVAPVGFGFTAPNWHPRVLFGGTYDEAWMRERMPLLPRDFDRRFFNAAAPGLVAPGFLRGDEQVAVAGASRFGSLSLRLPGAPRPVCRVVIPRREDAIVETRLDTVVVNTDEDRVYLTWRGHVPLRNGPHDVKAIAIEAPGLRWQLQKAAATAR</sequence>
<feature type="region of interest" description="Disordered" evidence="1">
    <location>
        <begin position="153"/>
        <end position="172"/>
    </location>
</feature>
<comment type="caution">
    <text evidence="3">The sequence shown here is derived from an EMBL/GenBank/DDBJ whole genome shotgun (WGS) entry which is preliminary data.</text>
</comment>
<protein>
    <recommendedName>
        <fullName evidence="2">DUF2169 domain-containing protein</fullName>
    </recommendedName>
</protein>
<gene>
    <name evidence="3" type="ORF">BE18_26880</name>
</gene>
<dbReference type="InterPro" id="IPR018683">
    <property type="entry name" value="DUF2169"/>
</dbReference>
<dbReference type="EMBL" id="JEMC01002080">
    <property type="protein sequence ID" value="KYF90967.1"/>
    <property type="molecule type" value="Genomic_DNA"/>
</dbReference>
<dbReference type="Proteomes" id="UP000075515">
    <property type="component" value="Unassembled WGS sequence"/>
</dbReference>
<evidence type="ECO:0000259" key="2">
    <source>
        <dbReference type="Pfam" id="PF09937"/>
    </source>
</evidence>
<evidence type="ECO:0000313" key="4">
    <source>
        <dbReference type="Proteomes" id="UP000075515"/>
    </source>
</evidence>
<dbReference type="Pfam" id="PF09937">
    <property type="entry name" value="DUF2169"/>
    <property type="match status" value="1"/>
</dbReference>